<reference evidence="1" key="2">
    <citation type="submission" date="2021-08" db="EMBL/GenBank/DDBJ databases">
        <authorList>
            <person name="Tani A."/>
            <person name="Ola A."/>
            <person name="Ogura Y."/>
            <person name="Katsura K."/>
            <person name="Hayashi T."/>
        </authorList>
    </citation>
    <scope>NUCLEOTIDE SEQUENCE</scope>
    <source>
        <strain evidence="1">LMG 23639</strain>
    </source>
</reference>
<accession>A0ABQ4T3U1</accession>
<dbReference type="EMBL" id="BPQR01000084">
    <property type="protein sequence ID" value="GJE08679.1"/>
    <property type="molecule type" value="Genomic_DNA"/>
</dbReference>
<evidence type="ECO:0000313" key="2">
    <source>
        <dbReference type="Proteomes" id="UP001055102"/>
    </source>
</evidence>
<evidence type="ECO:0000313" key="1">
    <source>
        <dbReference type="EMBL" id="GJE08679.1"/>
    </source>
</evidence>
<dbReference type="RefSeq" id="WP_238278585.1">
    <property type="nucleotide sequence ID" value="NZ_BPQR01000084.1"/>
</dbReference>
<reference evidence="1" key="1">
    <citation type="journal article" date="2021" name="Front. Microbiol.">
        <title>Comprehensive Comparative Genomics and Phenotyping of Methylobacterium Species.</title>
        <authorList>
            <person name="Alessa O."/>
            <person name="Ogura Y."/>
            <person name="Fujitani Y."/>
            <person name="Takami H."/>
            <person name="Hayashi T."/>
            <person name="Sahin N."/>
            <person name="Tani A."/>
        </authorList>
    </citation>
    <scope>NUCLEOTIDE SEQUENCE</scope>
    <source>
        <strain evidence="1">LMG 23639</strain>
    </source>
</reference>
<keyword evidence="2" id="KW-1185">Reference proteome</keyword>
<proteinExistence type="predicted"/>
<name>A0ABQ4T3U1_9HYPH</name>
<organism evidence="1 2">
    <name type="scientific">Methylobacterium jeotgali</name>
    <dbReference type="NCBI Taxonomy" id="381630"/>
    <lineage>
        <taxon>Bacteria</taxon>
        <taxon>Pseudomonadati</taxon>
        <taxon>Pseudomonadota</taxon>
        <taxon>Alphaproteobacteria</taxon>
        <taxon>Hyphomicrobiales</taxon>
        <taxon>Methylobacteriaceae</taxon>
        <taxon>Methylobacterium</taxon>
    </lineage>
</organism>
<protein>
    <submittedName>
        <fullName evidence="1">Uncharacterized protein</fullName>
    </submittedName>
</protein>
<sequence length="236" mass="25069">MTAPNQGRGPSLADLSASRPAWLTEEIVRAAYRHFQHEAEFPCSPSAMGEAISCALIEAPTPPQPPLGEAEVRRIVRERHAKLEEERGRPLCAADIRAGKLDNRLHIADDFDLALAVAEHFRSAALPTASTGGGGGGTDGFVLVPRELIGAACSAIDKKRDAPKTLAELRRYASGDLSAPPPAAETDGWRAVLREARQWVEANTAQVRGLSAEAAAPGEAMLAKIDALLATSPEDR</sequence>
<comment type="caution">
    <text evidence="1">The sequence shown here is derived from an EMBL/GenBank/DDBJ whole genome shotgun (WGS) entry which is preliminary data.</text>
</comment>
<dbReference type="Proteomes" id="UP001055102">
    <property type="component" value="Unassembled WGS sequence"/>
</dbReference>
<gene>
    <name evidence="1" type="ORF">AOPFMNJM_4022</name>
</gene>